<dbReference type="InterPro" id="IPR043136">
    <property type="entry name" value="B30.2/SPRY_sf"/>
</dbReference>
<evidence type="ECO:0000313" key="2">
    <source>
        <dbReference type="Proteomes" id="UP000095751"/>
    </source>
</evidence>
<keyword evidence="2" id="KW-1185">Reference proteome</keyword>
<dbReference type="Proteomes" id="UP000095751">
    <property type="component" value="Unassembled WGS sequence"/>
</dbReference>
<sequence>MENNVGCSWKTDGSTDYQVVVSKTSNGTNNIEIDASTVQCPVNLMAEIEDDGNSLFPKSYWFTVEIVDLGGDDDKNSSNSISVGIVSADEFKPGYKIKGMFYNGNLTNGRASLSIGYGPYLKSGDICVLECATTTTTATTADDTNTSMTIYVNGIKIGTGFEIEIPKNNDTTTHQTKSFLPCVHVNGKAKITAKITTDKPPNLLLPPVGQQKQHPLDGDWVIVELNVASGMEQILPIKKENNGRAVDGRRGKDIVVTMNLDVDNVNSSSLSISVKVANSIRIGKGFKPRPDDDNGMIYDITSIGKRLPMMTRMMVFPPYNRVENEISSAMEEGWKSIQFLPDGDEDELKIFGNDSNVVLARCVRKKNDDIAALTSY</sequence>
<evidence type="ECO:0000313" key="1">
    <source>
        <dbReference type="EMBL" id="OEU23074.1"/>
    </source>
</evidence>
<dbReference type="InParanoid" id="A0A1E7FY64"/>
<dbReference type="OrthoDB" id="49113at2759"/>
<dbReference type="KEGG" id="fcy:FRACYDRAFT_259293"/>
<gene>
    <name evidence="1" type="ORF">FRACYDRAFT_259293</name>
</gene>
<evidence type="ECO:0008006" key="3">
    <source>
        <dbReference type="Google" id="ProtNLM"/>
    </source>
</evidence>
<dbReference type="EMBL" id="KV784353">
    <property type="protein sequence ID" value="OEU23074.1"/>
    <property type="molecule type" value="Genomic_DNA"/>
</dbReference>
<organism evidence="1 2">
    <name type="scientific">Fragilariopsis cylindrus CCMP1102</name>
    <dbReference type="NCBI Taxonomy" id="635003"/>
    <lineage>
        <taxon>Eukaryota</taxon>
        <taxon>Sar</taxon>
        <taxon>Stramenopiles</taxon>
        <taxon>Ochrophyta</taxon>
        <taxon>Bacillariophyta</taxon>
        <taxon>Bacillariophyceae</taxon>
        <taxon>Bacillariophycidae</taxon>
        <taxon>Bacillariales</taxon>
        <taxon>Bacillariaceae</taxon>
        <taxon>Fragilariopsis</taxon>
    </lineage>
</organism>
<accession>A0A1E7FY64</accession>
<name>A0A1E7FY64_9STRA</name>
<protein>
    <recommendedName>
        <fullName evidence="3">SPRY domain-containing protein</fullName>
    </recommendedName>
</protein>
<reference evidence="1 2" key="1">
    <citation type="submission" date="2016-09" db="EMBL/GenBank/DDBJ databases">
        <title>Extensive genetic diversity and differential bi-allelic expression allows diatom success in the polar Southern Ocean.</title>
        <authorList>
            <consortium name="DOE Joint Genome Institute"/>
            <person name="Mock T."/>
            <person name="Otillar R.P."/>
            <person name="Strauss J."/>
            <person name="Dupont C."/>
            <person name="Frickenhaus S."/>
            <person name="Maumus F."/>
            <person name="Mcmullan M."/>
            <person name="Sanges R."/>
            <person name="Schmutz J."/>
            <person name="Toseland A."/>
            <person name="Valas R."/>
            <person name="Veluchamy A."/>
            <person name="Ward B.J."/>
            <person name="Allen A."/>
            <person name="Barry K."/>
            <person name="Falciatore A."/>
            <person name="Ferrante M."/>
            <person name="Fortunato A.E."/>
            <person name="Gloeckner G."/>
            <person name="Gruber A."/>
            <person name="Hipkin R."/>
            <person name="Janech M."/>
            <person name="Kroth P."/>
            <person name="Leese F."/>
            <person name="Lindquist E."/>
            <person name="Lyon B.R."/>
            <person name="Martin J."/>
            <person name="Mayer C."/>
            <person name="Parker M."/>
            <person name="Quesneville H."/>
            <person name="Raymond J."/>
            <person name="Uhlig C."/>
            <person name="Valentin K.U."/>
            <person name="Worden A.Z."/>
            <person name="Armbrust E.V."/>
            <person name="Bowler C."/>
            <person name="Green B."/>
            <person name="Moulton V."/>
            <person name="Van Oosterhout C."/>
            <person name="Grigoriev I."/>
        </authorList>
    </citation>
    <scope>NUCLEOTIDE SEQUENCE [LARGE SCALE GENOMIC DNA]</scope>
    <source>
        <strain evidence="1 2">CCMP1102</strain>
    </source>
</reference>
<proteinExistence type="predicted"/>
<dbReference type="Gene3D" id="2.60.120.920">
    <property type="match status" value="1"/>
</dbReference>
<dbReference type="AlphaFoldDB" id="A0A1E7FY64"/>